<sequence length="331" mass="37310">MIPFYKDIKLVNPDALHKKTILITGSNGLIGGNLVAYFDYLSEKNNLQLSIIGVSRSKKEPWLPNSHHINYIKEDLTQGQLKALSFPFDYCIHAATYAQPKKILANPRQTVALNIHALFNILEQSKKNKARVLYISSSEIYGETNNKKPALESYFGSVNTLSDRAIYAESKRLAESICYQYHRTVSITIARILLSYGPGVKYDDKRVYSEFIRQAQTTGKITMMNAGRAKRAFCFITDTIEMVINCMLSGTELVYNIAGQDSTTISELAQKIAHLNNSQFMGYTNKNQEISGTPINSIISNSRYCSEFQKKTFVGFSEGLQAISSWFKNIK</sequence>
<dbReference type="GO" id="GO:0042732">
    <property type="term" value="P:D-xylose metabolic process"/>
    <property type="evidence" value="ECO:0007669"/>
    <property type="project" value="InterPro"/>
</dbReference>
<dbReference type="Pfam" id="PF01370">
    <property type="entry name" value="Epimerase"/>
    <property type="match status" value="1"/>
</dbReference>
<dbReference type="InterPro" id="IPR044516">
    <property type="entry name" value="UXS-like"/>
</dbReference>
<evidence type="ECO:0000256" key="1">
    <source>
        <dbReference type="ARBA" id="ARBA00001911"/>
    </source>
</evidence>
<evidence type="ECO:0000313" key="7">
    <source>
        <dbReference type="Proteomes" id="UP000034471"/>
    </source>
</evidence>
<evidence type="ECO:0000256" key="3">
    <source>
        <dbReference type="ARBA" id="ARBA00023027"/>
    </source>
</evidence>
<feature type="domain" description="NAD-dependent epimerase/dehydratase" evidence="5">
    <location>
        <begin position="21"/>
        <end position="258"/>
    </location>
</feature>
<evidence type="ECO:0000256" key="4">
    <source>
        <dbReference type="ARBA" id="ARBA00023239"/>
    </source>
</evidence>
<name>A0A0G0H5T2_9BACT</name>
<dbReference type="PANTHER" id="PTHR43078:SF6">
    <property type="entry name" value="UDP-GLUCURONIC ACID DECARBOXYLASE 1"/>
    <property type="match status" value="1"/>
</dbReference>
<dbReference type="GO" id="GO:0005737">
    <property type="term" value="C:cytoplasm"/>
    <property type="evidence" value="ECO:0007669"/>
    <property type="project" value="TreeGrafter"/>
</dbReference>
<evidence type="ECO:0000313" key="6">
    <source>
        <dbReference type="EMBL" id="KKQ38593.1"/>
    </source>
</evidence>
<gene>
    <name evidence="6" type="ORF">US54_C0007G0013</name>
</gene>
<dbReference type="Proteomes" id="UP000034471">
    <property type="component" value="Unassembled WGS sequence"/>
</dbReference>
<dbReference type="GO" id="GO:0048040">
    <property type="term" value="F:UDP-glucuronate decarboxylase activity"/>
    <property type="evidence" value="ECO:0007669"/>
    <property type="project" value="TreeGrafter"/>
</dbReference>
<keyword evidence="2" id="KW-0210">Decarboxylase</keyword>
<evidence type="ECO:0000259" key="5">
    <source>
        <dbReference type="Pfam" id="PF01370"/>
    </source>
</evidence>
<dbReference type="GO" id="GO:0070403">
    <property type="term" value="F:NAD+ binding"/>
    <property type="evidence" value="ECO:0007669"/>
    <property type="project" value="InterPro"/>
</dbReference>
<organism evidence="6 7">
    <name type="scientific">Candidatus Roizmanbacteria bacterium GW2011_GWA2_37_7</name>
    <dbReference type="NCBI Taxonomy" id="1618481"/>
    <lineage>
        <taxon>Bacteria</taxon>
        <taxon>Candidatus Roizmaniibacteriota</taxon>
    </lineage>
</organism>
<dbReference type="EMBL" id="LBTJ01000007">
    <property type="protein sequence ID" value="KKQ38593.1"/>
    <property type="molecule type" value="Genomic_DNA"/>
</dbReference>
<comment type="caution">
    <text evidence="6">The sequence shown here is derived from an EMBL/GenBank/DDBJ whole genome shotgun (WGS) entry which is preliminary data.</text>
</comment>
<dbReference type="SUPFAM" id="SSF51735">
    <property type="entry name" value="NAD(P)-binding Rossmann-fold domains"/>
    <property type="match status" value="1"/>
</dbReference>
<comment type="cofactor">
    <cofactor evidence="1">
        <name>NAD(+)</name>
        <dbReference type="ChEBI" id="CHEBI:57540"/>
    </cofactor>
</comment>
<keyword evidence="4" id="KW-0456">Lyase</keyword>
<dbReference type="Gene3D" id="3.40.50.720">
    <property type="entry name" value="NAD(P)-binding Rossmann-like Domain"/>
    <property type="match status" value="1"/>
</dbReference>
<accession>A0A0G0H5T2</accession>
<dbReference type="InterPro" id="IPR001509">
    <property type="entry name" value="Epimerase_deHydtase"/>
</dbReference>
<dbReference type="AlphaFoldDB" id="A0A0G0H5T2"/>
<keyword evidence="3" id="KW-0520">NAD</keyword>
<dbReference type="PANTHER" id="PTHR43078">
    <property type="entry name" value="UDP-GLUCURONIC ACID DECARBOXYLASE-RELATED"/>
    <property type="match status" value="1"/>
</dbReference>
<dbReference type="STRING" id="1618481.US54_C0007G0013"/>
<dbReference type="InterPro" id="IPR036291">
    <property type="entry name" value="NAD(P)-bd_dom_sf"/>
</dbReference>
<reference evidence="6 7" key="1">
    <citation type="journal article" date="2015" name="Nature">
        <title>rRNA introns, odd ribosomes, and small enigmatic genomes across a large radiation of phyla.</title>
        <authorList>
            <person name="Brown C.T."/>
            <person name="Hug L.A."/>
            <person name="Thomas B.C."/>
            <person name="Sharon I."/>
            <person name="Castelle C.J."/>
            <person name="Singh A."/>
            <person name="Wilkins M.J."/>
            <person name="Williams K.H."/>
            <person name="Banfield J.F."/>
        </authorList>
    </citation>
    <scope>NUCLEOTIDE SEQUENCE [LARGE SCALE GENOMIC DNA]</scope>
</reference>
<evidence type="ECO:0000256" key="2">
    <source>
        <dbReference type="ARBA" id="ARBA00022793"/>
    </source>
</evidence>
<protein>
    <submittedName>
        <fullName evidence="6">NAD-dependent epimerase/dehydratase</fullName>
    </submittedName>
</protein>
<proteinExistence type="predicted"/>